<dbReference type="Pfam" id="PF02817">
    <property type="entry name" value="E3_binding"/>
    <property type="match status" value="1"/>
</dbReference>
<dbReference type="InterPro" id="IPR036625">
    <property type="entry name" value="E3-bd_dom_sf"/>
</dbReference>
<evidence type="ECO:0000259" key="14">
    <source>
        <dbReference type="PROSITE" id="PS50968"/>
    </source>
</evidence>
<dbReference type="PANTHER" id="PTHR43416">
    <property type="entry name" value="DIHYDROLIPOYLLYSINE-RESIDUE SUCCINYLTRANSFERASE COMPONENT OF 2-OXOGLUTARATE DEHYDROGENASE COMPLEX, MITOCHONDRIAL-RELATED"/>
    <property type="match status" value="1"/>
</dbReference>
<dbReference type="OrthoDB" id="9805770at2"/>
<dbReference type="PANTHER" id="PTHR43416:SF5">
    <property type="entry name" value="DIHYDROLIPOYLLYSINE-RESIDUE SUCCINYLTRANSFERASE COMPONENT OF 2-OXOGLUTARATE DEHYDROGENASE COMPLEX, MITOCHONDRIAL"/>
    <property type="match status" value="1"/>
</dbReference>
<comment type="pathway">
    <text evidence="2 12">Amino-acid degradation; L-lysine degradation via saccharopine pathway; glutaryl-CoA from L-lysine: step 6/6.</text>
</comment>
<keyword evidence="7 12" id="KW-0816">Tricarboxylic acid cycle</keyword>
<dbReference type="PROSITE" id="PS50968">
    <property type="entry name" value="BIOTINYL_LIPOYL"/>
    <property type="match status" value="1"/>
</dbReference>
<feature type="domain" description="Lipoyl-binding" evidence="14">
    <location>
        <begin position="1"/>
        <end position="76"/>
    </location>
</feature>
<dbReference type="PROSITE" id="PS00189">
    <property type="entry name" value="LIPOYL"/>
    <property type="match status" value="1"/>
</dbReference>
<sequence>MKEIKVPELAESITEGTIAEWLVKKGDQVEKGDPILELETDKVNVEVNADASGVIAELLKDEGDDVEVGDVIAKVDENGEASGSEDSSGDEGSEEEEKEEEQASKSEQKEENKEEKEEEKPASSSDDDKKGSSNKEVIATPAARKRARELGIDLSEISARDPLGRIRPEDVDEAAKGGSEKEEQKASSSNEKPKKEKKKEQDSQKTEFDKPVERIKMSRRRQTIAKRLVEVQQESAMLTTFNEVDMTNVMQLRSERKESFLKKHDIKLGFMSFFTKAVVGALKEFPLLNAEIQGNEIVQKKFYDIGMAVSTDEGLVVPVVRDADRLDFAGIEKGIADVATKARNKELQLGDLQGGSFTITNGGIFGSMLSTPILNSPQVGILGLHNIEKRAKVMPDDTIQARPMMYIALSYDHRIVDGKEAVQFLRRIKEMIEDPYDLLLEG</sequence>
<evidence type="ECO:0000256" key="9">
    <source>
        <dbReference type="ARBA" id="ARBA00022823"/>
    </source>
</evidence>
<evidence type="ECO:0000256" key="4">
    <source>
        <dbReference type="ARBA" id="ARBA00011666"/>
    </source>
</evidence>
<feature type="compositionally biased region" description="Basic and acidic residues" evidence="13">
    <location>
        <begin position="158"/>
        <end position="216"/>
    </location>
</feature>
<comment type="cofactor">
    <cofactor evidence="12">
        <name>(R)-lipoate</name>
        <dbReference type="ChEBI" id="CHEBI:83088"/>
    </cofactor>
    <text evidence="12">Binds 1 lipoyl cofactor covalently.</text>
</comment>
<dbReference type="InterPro" id="IPR023213">
    <property type="entry name" value="CAT-like_dom_sf"/>
</dbReference>
<dbReference type="SUPFAM" id="SSF51230">
    <property type="entry name" value="Single hybrid motif"/>
    <property type="match status" value="1"/>
</dbReference>
<comment type="subunit">
    <text evidence="4">Forms a 24-polypeptide structural core with octahedral symmetry. Part of the 2-oxoglutarate dehydrogenase (OGDH) complex composed of E1 (2-oxoglutarate dehydrogenase), E2 (dihydrolipoamide succinyltransferase) and E3 (dihydrolipoamide dehydrogenase); the complex contains multiple copies of the three enzymatic components (E1, E2 and E3).</text>
</comment>
<dbReference type="Gene3D" id="4.10.320.10">
    <property type="entry name" value="E3-binding domain"/>
    <property type="match status" value="1"/>
</dbReference>
<dbReference type="EC" id="2.3.1.61" evidence="5 12"/>
<comment type="catalytic activity">
    <reaction evidence="11 12">
        <text>N(6)-[(R)-dihydrolipoyl]-L-lysyl-[protein] + succinyl-CoA = N(6)-[(R)-S(8)-succinyldihydrolipoyl]-L-lysyl-[protein] + CoA</text>
        <dbReference type="Rhea" id="RHEA:15213"/>
        <dbReference type="Rhea" id="RHEA-COMP:10475"/>
        <dbReference type="Rhea" id="RHEA-COMP:20092"/>
        <dbReference type="ChEBI" id="CHEBI:57287"/>
        <dbReference type="ChEBI" id="CHEBI:57292"/>
        <dbReference type="ChEBI" id="CHEBI:83100"/>
        <dbReference type="ChEBI" id="CHEBI:83120"/>
        <dbReference type="EC" id="2.3.1.61"/>
    </reaction>
</comment>
<organism evidence="16 17">
    <name type="scientific">Halobacillus litoralis</name>
    <dbReference type="NCBI Taxonomy" id="45668"/>
    <lineage>
        <taxon>Bacteria</taxon>
        <taxon>Bacillati</taxon>
        <taxon>Bacillota</taxon>
        <taxon>Bacilli</taxon>
        <taxon>Bacillales</taxon>
        <taxon>Bacillaceae</taxon>
        <taxon>Halobacillus</taxon>
    </lineage>
</organism>
<evidence type="ECO:0000256" key="7">
    <source>
        <dbReference type="ARBA" id="ARBA00022532"/>
    </source>
</evidence>
<evidence type="ECO:0000259" key="15">
    <source>
        <dbReference type="PROSITE" id="PS51826"/>
    </source>
</evidence>
<reference evidence="16 17" key="1">
    <citation type="submission" date="2018-01" db="EMBL/GenBank/DDBJ databases">
        <title>The whole genome sequencing and assembly of Halobacillus litoralis ERB031 strain.</title>
        <authorList>
            <person name="Lee S.-J."/>
            <person name="Park M.-K."/>
            <person name="Kim J.-Y."/>
            <person name="Lee Y.-J."/>
            <person name="Yi H."/>
            <person name="Bahn Y.-S."/>
            <person name="Kim J.F."/>
            <person name="Lee D.-W."/>
        </authorList>
    </citation>
    <scope>NUCLEOTIDE SEQUENCE [LARGE SCALE GENOMIC DNA]</scope>
    <source>
        <strain evidence="16 17">ERB 031</strain>
    </source>
</reference>
<evidence type="ECO:0000256" key="2">
    <source>
        <dbReference type="ARBA" id="ARBA00005145"/>
    </source>
</evidence>
<dbReference type="Gene3D" id="2.40.50.100">
    <property type="match status" value="1"/>
</dbReference>
<evidence type="ECO:0000256" key="10">
    <source>
        <dbReference type="ARBA" id="ARBA00023315"/>
    </source>
</evidence>
<keyword evidence="9 12" id="KW-0450">Lipoyl</keyword>
<keyword evidence="8 12" id="KW-0808">Transferase</keyword>
<dbReference type="KEGG" id="hli:HLI_05900"/>
<dbReference type="InterPro" id="IPR003016">
    <property type="entry name" value="2-oxoA_DH_lipoyl-BS"/>
</dbReference>
<comment type="function">
    <text evidence="1 12">E2 component of the 2-oxoglutarate dehydrogenase (OGDH) complex which catalyzes the second step in the conversion of 2-oxoglutarate to succinyl-CoA and CO(2).</text>
</comment>
<dbReference type="Proteomes" id="UP000287756">
    <property type="component" value="Chromosome"/>
</dbReference>
<accession>A0A410MAU4</accession>
<dbReference type="GO" id="GO:0005829">
    <property type="term" value="C:cytosol"/>
    <property type="evidence" value="ECO:0007669"/>
    <property type="project" value="TreeGrafter"/>
</dbReference>
<dbReference type="Gene3D" id="3.30.559.10">
    <property type="entry name" value="Chloramphenicol acetyltransferase-like domain"/>
    <property type="match status" value="1"/>
</dbReference>
<evidence type="ECO:0000256" key="3">
    <source>
        <dbReference type="ARBA" id="ARBA00007317"/>
    </source>
</evidence>
<dbReference type="InterPro" id="IPR001078">
    <property type="entry name" value="2-oxoacid_DH_actylTfrase"/>
</dbReference>
<evidence type="ECO:0000256" key="6">
    <source>
        <dbReference type="ARBA" id="ARBA00019511"/>
    </source>
</evidence>
<evidence type="ECO:0000256" key="5">
    <source>
        <dbReference type="ARBA" id="ARBA00012945"/>
    </source>
</evidence>
<evidence type="ECO:0000256" key="11">
    <source>
        <dbReference type="ARBA" id="ARBA00052761"/>
    </source>
</evidence>
<dbReference type="RefSeq" id="WP_128523853.1">
    <property type="nucleotide sequence ID" value="NZ_CP026118.1"/>
</dbReference>
<feature type="region of interest" description="Disordered" evidence="13">
    <location>
        <begin position="59"/>
        <end position="216"/>
    </location>
</feature>
<dbReference type="PROSITE" id="PS51826">
    <property type="entry name" value="PSBD"/>
    <property type="match status" value="1"/>
</dbReference>
<dbReference type="SUPFAM" id="SSF47005">
    <property type="entry name" value="Peripheral subunit-binding domain of 2-oxo acid dehydrogenase complex"/>
    <property type="match status" value="1"/>
</dbReference>
<evidence type="ECO:0000313" key="16">
    <source>
        <dbReference type="EMBL" id="QAS51800.1"/>
    </source>
</evidence>
<dbReference type="Pfam" id="PF00364">
    <property type="entry name" value="Biotin_lipoyl"/>
    <property type="match status" value="1"/>
</dbReference>
<dbReference type="GO" id="GO:0004149">
    <property type="term" value="F:dihydrolipoyllysine-residue succinyltransferase activity"/>
    <property type="evidence" value="ECO:0007669"/>
    <property type="project" value="UniProtKB-UniRule"/>
</dbReference>
<dbReference type="SUPFAM" id="SSF52777">
    <property type="entry name" value="CoA-dependent acyltransferases"/>
    <property type="match status" value="1"/>
</dbReference>
<dbReference type="InterPro" id="IPR000089">
    <property type="entry name" value="Biotin_lipoyl"/>
</dbReference>
<dbReference type="NCBIfam" id="NF004309">
    <property type="entry name" value="PRK05704.1"/>
    <property type="match status" value="1"/>
</dbReference>
<comment type="similarity">
    <text evidence="3 12">Belongs to the 2-oxoacid dehydrogenase family.</text>
</comment>
<evidence type="ECO:0000256" key="1">
    <source>
        <dbReference type="ARBA" id="ARBA00004052"/>
    </source>
</evidence>
<keyword evidence="10 12" id="KW-0012">Acyltransferase</keyword>
<dbReference type="InterPro" id="IPR006255">
    <property type="entry name" value="SucB"/>
</dbReference>
<dbReference type="GO" id="GO:0006099">
    <property type="term" value="P:tricarboxylic acid cycle"/>
    <property type="evidence" value="ECO:0007669"/>
    <property type="project" value="UniProtKB-UniRule"/>
</dbReference>
<dbReference type="FunFam" id="3.30.559.10:FF:000007">
    <property type="entry name" value="Dihydrolipoamide acetyltransferase component of pyruvate dehydrogenase complex"/>
    <property type="match status" value="1"/>
</dbReference>
<dbReference type="NCBIfam" id="TIGR01347">
    <property type="entry name" value="sucB"/>
    <property type="match status" value="1"/>
</dbReference>
<dbReference type="InterPro" id="IPR011053">
    <property type="entry name" value="Single_hybrid_motif"/>
</dbReference>
<dbReference type="Pfam" id="PF00198">
    <property type="entry name" value="2-oxoacid_dh"/>
    <property type="match status" value="1"/>
</dbReference>
<evidence type="ECO:0000313" key="17">
    <source>
        <dbReference type="Proteomes" id="UP000287756"/>
    </source>
</evidence>
<feature type="compositionally biased region" description="Basic and acidic residues" evidence="13">
    <location>
        <begin position="101"/>
        <end position="133"/>
    </location>
</feature>
<evidence type="ECO:0000256" key="8">
    <source>
        <dbReference type="ARBA" id="ARBA00022679"/>
    </source>
</evidence>
<evidence type="ECO:0000256" key="12">
    <source>
        <dbReference type="RuleBase" id="RU361138"/>
    </source>
</evidence>
<name>A0A410MAU4_9BACI</name>
<dbReference type="EMBL" id="CP026118">
    <property type="protein sequence ID" value="QAS51800.1"/>
    <property type="molecule type" value="Genomic_DNA"/>
</dbReference>
<dbReference type="InterPro" id="IPR004167">
    <property type="entry name" value="PSBD"/>
</dbReference>
<protein>
    <recommendedName>
        <fullName evidence="6 12">Dihydrolipoyllysine-residue succinyltransferase component of 2-oxoglutarate dehydrogenase complex</fullName>
        <ecNumber evidence="5 12">2.3.1.61</ecNumber>
    </recommendedName>
    <alternativeName>
        <fullName evidence="12">2-oxoglutarate dehydrogenase complex component E2</fullName>
    </alternativeName>
</protein>
<dbReference type="AlphaFoldDB" id="A0A410MAU4"/>
<gene>
    <name evidence="16" type="ORF">HLI_05900</name>
</gene>
<evidence type="ECO:0000256" key="13">
    <source>
        <dbReference type="SAM" id="MobiDB-lite"/>
    </source>
</evidence>
<feature type="compositionally biased region" description="Acidic residues" evidence="13">
    <location>
        <begin position="87"/>
        <end position="100"/>
    </location>
</feature>
<dbReference type="GO" id="GO:0045252">
    <property type="term" value="C:oxoglutarate dehydrogenase complex"/>
    <property type="evidence" value="ECO:0007669"/>
    <property type="project" value="UniProtKB-UniRule"/>
</dbReference>
<dbReference type="UniPathway" id="UPA00868">
    <property type="reaction ID" value="UER00840"/>
</dbReference>
<feature type="domain" description="Peripheral subunit-binding (PSBD)" evidence="15">
    <location>
        <begin position="138"/>
        <end position="175"/>
    </location>
</feature>
<proteinExistence type="inferred from homology"/>
<dbReference type="CDD" id="cd06849">
    <property type="entry name" value="lipoyl_domain"/>
    <property type="match status" value="1"/>
</dbReference>
<dbReference type="InterPro" id="IPR050537">
    <property type="entry name" value="2-oxoacid_dehydrogenase"/>
</dbReference>
<dbReference type="GO" id="GO:0033512">
    <property type="term" value="P:L-lysine catabolic process to acetyl-CoA via saccharopine"/>
    <property type="evidence" value="ECO:0007669"/>
    <property type="project" value="UniProtKB-UniRule"/>
</dbReference>